<accession>A0A0K2UQP8</accession>
<organism evidence="1">
    <name type="scientific">Lepeophtheirus salmonis</name>
    <name type="common">Salmon louse</name>
    <name type="synonym">Caligus salmonis</name>
    <dbReference type="NCBI Taxonomy" id="72036"/>
    <lineage>
        <taxon>Eukaryota</taxon>
        <taxon>Metazoa</taxon>
        <taxon>Ecdysozoa</taxon>
        <taxon>Arthropoda</taxon>
        <taxon>Crustacea</taxon>
        <taxon>Multicrustacea</taxon>
        <taxon>Hexanauplia</taxon>
        <taxon>Copepoda</taxon>
        <taxon>Siphonostomatoida</taxon>
        <taxon>Caligidae</taxon>
        <taxon>Lepeophtheirus</taxon>
    </lineage>
</organism>
<evidence type="ECO:0000313" key="1">
    <source>
        <dbReference type="EMBL" id="CDW40589.1"/>
    </source>
</evidence>
<dbReference type="EMBL" id="HACA01023228">
    <property type="protein sequence ID" value="CDW40589.1"/>
    <property type="molecule type" value="Transcribed_RNA"/>
</dbReference>
<protein>
    <submittedName>
        <fullName evidence="1">Uncharacterized protein</fullName>
    </submittedName>
</protein>
<reference evidence="1" key="1">
    <citation type="submission" date="2014-05" db="EMBL/GenBank/DDBJ databases">
        <authorList>
            <person name="Chronopoulou M."/>
        </authorList>
    </citation>
    <scope>NUCLEOTIDE SEQUENCE</scope>
    <source>
        <tissue evidence="1">Whole organism</tissue>
    </source>
</reference>
<proteinExistence type="predicted"/>
<name>A0A0K2UQP8_LEPSM</name>
<sequence>MIPSPSILVMILKPLEMVRQARRDSWGYGKLYPFVIDGARRGHRWSTWWDEFKMYVSLFGKCPRNGKSISCFTVLGNRSSNVTTLSKLCLYLKRTSSTRR</sequence>
<dbReference type="AlphaFoldDB" id="A0A0K2UQP8"/>